<protein>
    <submittedName>
        <fullName evidence="2">Uncharacterized protein LOC107830267 isoform X1</fullName>
    </submittedName>
</protein>
<evidence type="ECO:0000313" key="2">
    <source>
        <dbReference type="RefSeq" id="XP_075099428.1"/>
    </source>
</evidence>
<dbReference type="Proteomes" id="UP000790787">
    <property type="component" value="Chromosome 22"/>
</dbReference>
<keyword evidence="1" id="KW-1185">Reference proteome</keyword>
<reference evidence="2" key="2">
    <citation type="submission" date="2025-08" db="UniProtKB">
        <authorList>
            <consortium name="RefSeq"/>
        </authorList>
    </citation>
    <scope>IDENTIFICATION</scope>
    <source>
        <tissue evidence="2">Leaf</tissue>
    </source>
</reference>
<accession>A0AC58TQC4</accession>
<organism evidence="1 2">
    <name type="scientific">Nicotiana tabacum</name>
    <name type="common">Common tobacco</name>
    <dbReference type="NCBI Taxonomy" id="4097"/>
    <lineage>
        <taxon>Eukaryota</taxon>
        <taxon>Viridiplantae</taxon>
        <taxon>Streptophyta</taxon>
        <taxon>Embryophyta</taxon>
        <taxon>Tracheophyta</taxon>
        <taxon>Spermatophyta</taxon>
        <taxon>Magnoliopsida</taxon>
        <taxon>eudicotyledons</taxon>
        <taxon>Gunneridae</taxon>
        <taxon>Pentapetalae</taxon>
        <taxon>asterids</taxon>
        <taxon>lamiids</taxon>
        <taxon>Solanales</taxon>
        <taxon>Solanaceae</taxon>
        <taxon>Nicotianoideae</taxon>
        <taxon>Nicotianeae</taxon>
        <taxon>Nicotiana</taxon>
    </lineage>
</organism>
<sequence length="625" mass="67435">MAMEVAQHSRREVVLPERKVEAEETVEEALVGRRGRRTANDDGGAVNEEEVNKEELKNSFYFDKNGGIENLTANLKTIDFQKVLDGVVNGNETGNAKTEILSGVCLPPALGHDSQDETGNAKGKFLSGVCLPPALGHDSQDETGNAKGKFLSGVCLPPSLGNDSQSSASVTKGSENERIVEEEEVVELEFFDTTAVDKLHTHNAYCPNCSSRITKVVLRRVKRERRISVETDDRQDLLGCLSCFNIFVRIGKKLNPFPLFGSGGGNSVPSGSATQEGKPVLNEEGCFDLHWFLRKRKVTDGRKLTEPAGHNTHPFPNGRLPSAKDDATDDKSPTPKKPSGTPPAKGPTHPGSIFDLGEEGGFIPGAMPSKKPPSEIKENKGDDWRIPMDDPGASSSTADSGSTQRPLPPVEVKKNKSLEIVKCIVYGGLIESITSLGVISSAAASDVDTMKIVTIGVANLIAGFFVICQNLVDLKYNVGGGSNLSDQADRYGELLGQRKHFLLHATFALLSYFVFGLVPPVVYGFTFRKSDDRDYKLIAVAAASLLCIIILAAAKAYTQGANKFSRYFKTIVSYVTAAGMASGVGYAAGHLIKRLMDQLGWFDSNPAPSLFSSEMISQNPVWASY</sequence>
<dbReference type="RefSeq" id="XP_075099428.1">
    <property type="nucleotide sequence ID" value="XM_075243327.1"/>
</dbReference>
<reference evidence="1" key="1">
    <citation type="journal article" date="2014" name="Nat. Commun.">
        <title>The tobacco genome sequence and its comparison with those of tomato and potato.</title>
        <authorList>
            <person name="Sierro N."/>
            <person name="Battey J.N."/>
            <person name="Ouadi S."/>
            <person name="Bakaher N."/>
            <person name="Bovet L."/>
            <person name="Willig A."/>
            <person name="Goepfert S."/>
            <person name="Peitsch M.C."/>
            <person name="Ivanov N.V."/>
        </authorList>
    </citation>
    <scope>NUCLEOTIDE SEQUENCE [LARGE SCALE GENOMIC DNA]</scope>
</reference>
<gene>
    <name evidence="2" type="primary">LOC107830267</name>
</gene>
<proteinExistence type="predicted"/>
<name>A0AC58TQC4_TOBAC</name>
<evidence type="ECO:0000313" key="1">
    <source>
        <dbReference type="Proteomes" id="UP000790787"/>
    </source>
</evidence>